<gene>
    <name evidence="8" type="ORF">DYB36_001803</name>
</gene>
<comment type="similarity">
    <text evidence="1">Belongs to the importin alpha family.</text>
</comment>
<dbReference type="Pfam" id="PF16186">
    <property type="entry name" value="Arm_3"/>
    <property type="match status" value="1"/>
</dbReference>
<dbReference type="InterPro" id="IPR002652">
    <property type="entry name" value="Importin-a_IBB"/>
</dbReference>
<proteinExistence type="inferred from homology"/>
<reference evidence="8 9" key="1">
    <citation type="submission" date="2018-08" db="EMBL/GenBank/DDBJ databases">
        <title>Aphanomyces genome sequencing and annotation.</title>
        <authorList>
            <person name="Minardi D."/>
            <person name="Oidtmann B."/>
            <person name="Van Der Giezen M."/>
            <person name="Studholme D.J."/>
        </authorList>
    </citation>
    <scope>NUCLEOTIDE SEQUENCE [LARGE SCALE GENOMIC DNA]</scope>
    <source>
        <strain evidence="8 9">Kv</strain>
    </source>
</reference>
<feature type="compositionally biased region" description="Basic and acidic residues" evidence="6">
    <location>
        <begin position="25"/>
        <end position="36"/>
    </location>
</feature>
<dbReference type="GO" id="GO:0006606">
    <property type="term" value="P:protein import into nucleus"/>
    <property type="evidence" value="ECO:0007669"/>
    <property type="project" value="InterPro"/>
</dbReference>
<evidence type="ECO:0000313" key="9">
    <source>
        <dbReference type="Proteomes" id="UP000265427"/>
    </source>
</evidence>
<dbReference type="Pfam" id="PF00514">
    <property type="entry name" value="Arm"/>
    <property type="match status" value="6"/>
</dbReference>
<dbReference type="VEuPathDB" id="FungiDB:H257_03655"/>
<dbReference type="AlphaFoldDB" id="A0A397BDM8"/>
<dbReference type="PROSITE" id="PS51214">
    <property type="entry name" value="IBB"/>
    <property type="match status" value="1"/>
</dbReference>
<dbReference type="EMBL" id="QUSZ01003921">
    <property type="protein sequence ID" value="RHY16620.1"/>
    <property type="molecule type" value="Genomic_DNA"/>
</dbReference>
<keyword evidence="2 5" id="KW-0813">Transport</keyword>
<dbReference type="InterPro" id="IPR000225">
    <property type="entry name" value="Armadillo"/>
</dbReference>
<keyword evidence="3" id="KW-0653">Protein transport</keyword>
<evidence type="ECO:0000256" key="4">
    <source>
        <dbReference type="PROSITE-ProRule" id="PRU00259"/>
    </source>
</evidence>
<evidence type="ECO:0000256" key="1">
    <source>
        <dbReference type="ARBA" id="ARBA00010394"/>
    </source>
</evidence>
<dbReference type="InterPro" id="IPR016024">
    <property type="entry name" value="ARM-type_fold"/>
</dbReference>
<dbReference type="Proteomes" id="UP000265427">
    <property type="component" value="Unassembled WGS sequence"/>
</dbReference>
<dbReference type="SMART" id="SM00185">
    <property type="entry name" value="ARM"/>
    <property type="match status" value="7"/>
</dbReference>
<evidence type="ECO:0000313" key="8">
    <source>
        <dbReference type="EMBL" id="RHY16620.1"/>
    </source>
</evidence>
<feature type="domain" description="IBB" evidence="7">
    <location>
        <begin position="162"/>
        <end position="225"/>
    </location>
</feature>
<dbReference type="Gene3D" id="1.20.5.690">
    <property type="entry name" value="Importin-alpha, importin-beta-binding domain"/>
    <property type="match status" value="1"/>
</dbReference>
<dbReference type="InterPro" id="IPR032413">
    <property type="entry name" value="Arm_3"/>
</dbReference>
<sequence length="675" mass="75639">MEHTNSTSGKNHEASSPAPHSHRHHDNDDDGRKPESSDGDATSQSGRKKRGPYRSKEVIAEERAKLEAARNMKRMKRMMENKAKEEKRRLRELRRQAKSSQDPTVKRSKSLWYGRAAYDAVRDHLREWLEPLVFDDIVELNELGLTPLRPPGLLDEVGLDPTSFIIDDAKKYDLKDMTLRNFKKGIDVEDIRRRREDTTVRIRKEKRDEQLQQKRRMAVCHETCSLVIKNPINELPEMCSDLHSPDPVKQLNAVTKFRKLLSIGTHHFYPQEQHALIHLGVVPVFVEFLKFEANPRLQFEAAWSLTNIASGTSQHTRIVIEHGAVPVFTQLLLSHDEDVREQAVWALGNIAGDSPECRDVVLNCGALQPLTQQLSQNSKPTMLRNATWTLSNFCRGKPAPPYDLYCPHTSLCMLLLTTLMLHGVETSVRPALSTLAQLIFSQDEEVLTDACWALSYLSDGGNEKIQAVIEAGVCKRLIELLMHPSPSVQTPALRAVGNIVTGDDIQTQVMLNLNVLSCLTALLHSPKKGIRKEACWTVSNITAGNAQQIQTIFDHDIFPVLIDYLGTLPEPKLISVALEGLENILAAGERQGEADGTHVNAFVSVIEDCDGVTKIENLQYHEQTDIYNKALGLIERFFQGEGDDDVDGAGVQDGRFQFGFDPTANTTFSFGPAAQ</sequence>
<protein>
    <recommendedName>
        <fullName evidence="7">IBB domain-containing protein</fullName>
    </recommendedName>
</protein>
<accession>A0A397BDM8</accession>
<dbReference type="Gene3D" id="1.25.10.10">
    <property type="entry name" value="Leucine-rich Repeat Variant"/>
    <property type="match status" value="1"/>
</dbReference>
<dbReference type="PANTHER" id="PTHR23316">
    <property type="entry name" value="IMPORTIN ALPHA"/>
    <property type="match status" value="1"/>
</dbReference>
<dbReference type="InterPro" id="IPR036975">
    <property type="entry name" value="Importin-a_IBB_sf"/>
</dbReference>
<feature type="repeat" description="ARM" evidence="4">
    <location>
        <begin position="280"/>
        <end position="323"/>
    </location>
</feature>
<dbReference type="GO" id="GO:0061608">
    <property type="term" value="F:nuclear import signal receptor activity"/>
    <property type="evidence" value="ECO:0007669"/>
    <property type="project" value="InterPro"/>
</dbReference>
<feature type="compositionally biased region" description="Basic and acidic residues" evidence="6">
    <location>
        <begin position="54"/>
        <end position="70"/>
    </location>
</feature>
<organism evidence="8 9">
    <name type="scientific">Aphanomyces astaci</name>
    <name type="common">Crayfish plague agent</name>
    <dbReference type="NCBI Taxonomy" id="112090"/>
    <lineage>
        <taxon>Eukaryota</taxon>
        <taxon>Sar</taxon>
        <taxon>Stramenopiles</taxon>
        <taxon>Oomycota</taxon>
        <taxon>Saprolegniomycetes</taxon>
        <taxon>Saprolegniales</taxon>
        <taxon>Verrucalvaceae</taxon>
        <taxon>Aphanomyces</taxon>
    </lineage>
</organism>
<evidence type="ECO:0000256" key="3">
    <source>
        <dbReference type="ARBA" id="ARBA00022927"/>
    </source>
</evidence>
<feature type="compositionally biased region" description="Basic and acidic residues" evidence="6">
    <location>
        <begin position="77"/>
        <end position="95"/>
    </location>
</feature>
<dbReference type="InterPro" id="IPR011989">
    <property type="entry name" value="ARM-like"/>
</dbReference>
<comment type="caution">
    <text evidence="8">The sequence shown here is derived from an EMBL/GenBank/DDBJ whole genome shotgun (WGS) entry which is preliminary data.</text>
</comment>
<evidence type="ECO:0000256" key="2">
    <source>
        <dbReference type="ARBA" id="ARBA00022448"/>
    </source>
</evidence>
<feature type="region of interest" description="Disordered" evidence="6">
    <location>
        <begin position="1"/>
        <end position="104"/>
    </location>
</feature>
<name>A0A397BDM8_APHAT</name>
<dbReference type="PROSITE" id="PS50176">
    <property type="entry name" value="ARM_REPEAT"/>
    <property type="match status" value="2"/>
</dbReference>
<dbReference type="SUPFAM" id="SSF48371">
    <property type="entry name" value="ARM repeat"/>
    <property type="match status" value="1"/>
</dbReference>
<evidence type="ECO:0000259" key="7">
    <source>
        <dbReference type="PROSITE" id="PS51214"/>
    </source>
</evidence>
<evidence type="ECO:0000256" key="5">
    <source>
        <dbReference type="PROSITE-ProRule" id="PRU00561"/>
    </source>
</evidence>
<dbReference type="Pfam" id="PF01749">
    <property type="entry name" value="IBB"/>
    <property type="match status" value="1"/>
</dbReference>
<feature type="repeat" description="ARM" evidence="4">
    <location>
        <begin position="323"/>
        <end position="365"/>
    </location>
</feature>
<evidence type="ECO:0000256" key="6">
    <source>
        <dbReference type="SAM" id="MobiDB-lite"/>
    </source>
</evidence>